<dbReference type="OrthoDB" id="6123at2759"/>
<keyword evidence="4" id="KW-0963">Cytoplasm</keyword>
<feature type="compositionally biased region" description="Basic and acidic residues" evidence="8">
    <location>
        <begin position="481"/>
        <end position="490"/>
    </location>
</feature>
<comment type="subcellular location">
    <subcellularLocation>
        <location evidence="2">Cytoplasm</location>
        <location evidence="2">Cytoskeleton</location>
        <location evidence="2">Spindle</location>
    </subcellularLocation>
    <subcellularLocation>
        <location evidence="1">Nucleus</location>
    </subcellularLocation>
</comment>
<dbReference type="GO" id="GO:0051310">
    <property type="term" value="P:metaphase chromosome alignment"/>
    <property type="evidence" value="ECO:0007669"/>
    <property type="project" value="TreeGrafter"/>
</dbReference>
<proteinExistence type="inferred from homology"/>
<dbReference type="AlphaFoldDB" id="A0A3P6USG7"/>
<dbReference type="Gene3D" id="6.10.250.2990">
    <property type="match status" value="1"/>
</dbReference>
<organism evidence="10 11">
    <name type="scientific">Litomosoides sigmodontis</name>
    <name type="common">Filarial nematode worm</name>
    <dbReference type="NCBI Taxonomy" id="42156"/>
    <lineage>
        <taxon>Eukaryota</taxon>
        <taxon>Metazoa</taxon>
        <taxon>Ecdysozoa</taxon>
        <taxon>Nematoda</taxon>
        <taxon>Chromadorea</taxon>
        <taxon>Rhabditida</taxon>
        <taxon>Spirurina</taxon>
        <taxon>Spiruromorpha</taxon>
        <taxon>Filarioidea</taxon>
        <taxon>Onchocercidae</taxon>
        <taxon>Litomosoides</taxon>
    </lineage>
</organism>
<dbReference type="Proteomes" id="UP000277928">
    <property type="component" value="Unassembled WGS sequence"/>
</dbReference>
<accession>A0A3P6USG7</accession>
<dbReference type="InterPro" id="IPR005635">
    <property type="entry name" value="Inner_centromere_prot_ARK-bd"/>
</dbReference>
<dbReference type="Pfam" id="PF03941">
    <property type="entry name" value="INCENP_ARK-bind"/>
    <property type="match status" value="1"/>
</dbReference>
<feature type="region of interest" description="Disordered" evidence="8">
    <location>
        <begin position="453"/>
        <end position="490"/>
    </location>
</feature>
<dbReference type="EMBL" id="UYRX01000444">
    <property type="protein sequence ID" value="VDK82328.1"/>
    <property type="molecule type" value="Genomic_DNA"/>
</dbReference>
<feature type="region of interest" description="Disordered" evidence="8">
    <location>
        <begin position="144"/>
        <end position="166"/>
    </location>
</feature>
<keyword evidence="11" id="KW-1185">Reference proteome</keyword>
<evidence type="ECO:0000256" key="7">
    <source>
        <dbReference type="ARBA" id="ARBA00023242"/>
    </source>
</evidence>
<evidence type="ECO:0000256" key="2">
    <source>
        <dbReference type="ARBA" id="ARBA00004186"/>
    </source>
</evidence>
<keyword evidence="7" id="KW-0539">Nucleus</keyword>
<dbReference type="GO" id="GO:0000776">
    <property type="term" value="C:kinetochore"/>
    <property type="evidence" value="ECO:0007669"/>
    <property type="project" value="TreeGrafter"/>
</dbReference>
<dbReference type="GO" id="GO:0005634">
    <property type="term" value="C:nucleus"/>
    <property type="evidence" value="ECO:0007669"/>
    <property type="project" value="UniProtKB-SubCell"/>
</dbReference>
<evidence type="ECO:0000256" key="3">
    <source>
        <dbReference type="ARBA" id="ARBA00010042"/>
    </source>
</evidence>
<dbReference type="GO" id="GO:1990385">
    <property type="term" value="C:meiotic spindle midzone"/>
    <property type="evidence" value="ECO:0007669"/>
    <property type="project" value="TreeGrafter"/>
</dbReference>
<keyword evidence="6" id="KW-0206">Cytoskeleton</keyword>
<evidence type="ECO:0000313" key="11">
    <source>
        <dbReference type="Proteomes" id="UP000277928"/>
    </source>
</evidence>
<sequence length="670" mass="76679">MEGFTTERIYTCELDMTIEGSVNGLLANSQINFCNIDRLIVCKFDSEILSKINNFFLWLEEQKDIGKEIIRNETGRMRIPKTPKRGYCFSQEAETFQKCRKKLLNSVVRKGTDAFANDGNTVTYAALTPKSSKNATTRAVKQQAMSAGRMNDQKTPMRPLPASRQCPKLQTPMKVDKYPSITTSFNNTPKRTPIRNAMTPRITTQKTVINPESATRKTAVTPKVTVERTAVTPKMADKKNAVTPKPSVQQPAFKRSEVIRKMEKRTNTVIKNKEEFMKEKAERARRDREERAMRVKMNNKKKEEEALEKLRIIKMREQQIEELRQKQRVPQRAISKSPCRTRGYYNRIQKPIVRSKSSQDISAPKDVLERQITNDVPPREVTKDVSQGEITKVKQENLQFQGKRNHVDSTKHDIAMQNKKQKLDLVEYSEKDNTDRCSSKVDKSESLNEELVDNQTHTECAGSYDKRNSGRGSRSSAHVVTEPKETRPTNKQEVLGSLRNCDVNLELTTHSYVTESSEINENVDEPSSQVVEVDTVTAETSAISNRTFDKSVNVSNSETLDDIGNNYDLESISSNDETDDEENPRKPIPFWAQGERLQNALRKQVVQTCIDPDVYFGPVRTPMLDKIFARSRTRYHKRTSSALWTSPMSNPKKGTSKFFELQKVNRRTKL</sequence>
<evidence type="ECO:0000259" key="9">
    <source>
        <dbReference type="Pfam" id="PF03941"/>
    </source>
</evidence>
<dbReference type="OMA" id="SPMSNPK"/>
<dbReference type="PANTHER" id="PTHR13142:SF1">
    <property type="entry name" value="INNER CENTROMERE PROTEIN"/>
    <property type="match status" value="1"/>
</dbReference>
<evidence type="ECO:0000256" key="5">
    <source>
        <dbReference type="ARBA" id="ARBA00022829"/>
    </source>
</evidence>
<feature type="domain" description="Inner centromere protein ARK-binding" evidence="9">
    <location>
        <begin position="572"/>
        <end position="628"/>
    </location>
</feature>
<keyword evidence="5" id="KW-0159">Chromosome partition</keyword>
<evidence type="ECO:0000256" key="6">
    <source>
        <dbReference type="ARBA" id="ARBA00023212"/>
    </source>
</evidence>
<gene>
    <name evidence="10" type="ORF">NLS_LOCUS5700</name>
</gene>
<evidence type="ECO:0000313" key="10">
    <source>
        <dbReference type="EMBL" id="VDK82328.1"/>
    </source>
</evidence>
<evidence type="ECO:0000256" key="4">
    <source>
        <dbReference type="ARBA" id="ARBA00022490"/>
    </source>
</evidence>
<comment type="similarity">
    <text evidence="3">Belongs to the INCENP family.</text>
</comment>
<reference evidence="10 11" key="1">
    <citation type="submission" date="2018-08" db="EMBL/GenBank/DDBJ databases">
        <authorList>
            <person name="Laetsch R D."/>
            <person name="Stevens L."/>
            <person name="Kumar S."/>
            <person name="Blaxter L. M."/>
        </authorList>
    </citation>
    <scope>NUCLEOTIDE SEQUENCE [LARGE SCALE GENOMIC DNA]</scope>
</reference>
<name>A0A3P6USG7_LITSI</name>
<dbReference type="STRING" id="42156.A0A3P6USG7"/>
<dbReference type="GO" id="GO:0000281">
    <property type="term" value="P:mitotic cytokinesis"/>
    <property type="evidence" value="ECO:0007669"/>
    <property type="project" value="TreeGrafter"/>
</dbReference>
<dbReference type="GO" id="GO:0032133">
    <property type="term" value="C:chromosome passenger complex"/>
    <property type="evidence" value="ECO:0007669"/>
    <property type="project" value="TreeGrafter"/>
</dbReference>
<dbReference type="PANTHER" id="PTHR13142">
    <property type="entry name" value="INNER CENTROMERE PROTEIN"/>
    <property type="match status" value="1"/>
</dbReference>
<evidence type="ECO:0000256" key="1">
    <source>
        <dbReference type="ARBA" id="ARBA00004123"/>
    </source>
</evidence>
<dbReference type="GO" id="GO:0051257">
    <property type="term" value="P:meiotic spindle midzone assembly"/>
    <property type="evidence" value="ECO:0007669"/>
    <property type="project" value="TreeGrafter"/>
</dbReference>
<dbReference type="GO" id="GO:0030496">
    <property type="term" value="C:midbody"/>
    <property type="evidence" value="ECO:0007669"/>
    <property type="project" value="TreeGrafter"/>
</dbReference>
<evidence type="ECO:0000256" key="8">
    <source>
        <dbReference type="SAM" id="MobiDB-lite"/>
    </source>
</evidence>
<feature type="region of interest" description="Disordered" evidence="8">
    <location>
        <begin position="556"/>
        <end position="585"/>
    </location>
</feature>
<protein>
    <recommendedName>
        <fullName evidence="9">Inner centromere protein ARK-binding domain-containing protein</fullName>
    </recommendedName>
</protein>